<organism evidence="1 2">
    <name type="scientific">Micromonospora gifhornensis</name>
    <dbReference type="NCBI Taxonomy" id="84594"/>
    <lineage>
        <taxon>Bacteria</taxon>
        <taxon>Bacillati</taxon>
        <taxon>Actinomycetota</taxon>
        <taxon>Actinomycetes</taxon>
        <taxon>Micromonosporales</taxon>
        <taxon>Micromonosporaceae</taxon>
        <taxon>Micromonospora</taxon>
    </lineage>
</organism>
<evidence type="ECO:0000313" key="1">
    <source>
        <dbReference type="EMBL" id="GIJ19049.1"/>
    </source>
</evidence>
<evidence type="ECO:0008006" key="3">
    <source>
        <dbReference type="Google" id="ProtNLM"/>
    </source>
</evidence>
<dbReference type="SUPFAM" id="SSF52540">
    <property type="entry name" value="P-loop containing nucleoside triphosphate hydrolases"/>
    <property type="match status" value="1"/>
</dbReference>
<gene>
    <name evidence="1" type="ORF">Vgi01_57330</name>
</gene>
<protein>
    <recommendedName>
        <fullName evidence="3">Dephospho-CoA kinase</fullName>
    </recommendedName>
</protein>
<sequence length="190" mass="20430">MTAQTAPPGLILLAGTSESGKSTAGNHLAQRGAQRIKIRTILLALASGAEVRHEGVTTREGFGTGEFLSALHDRARTEAADVAVVESFIDAELAHATKASWPGPAAIVFITAAEPLRVKRLAAAINIDHTAARALIKAKDARKRVNEQLSRWRQIADHWIDNRHDLAHFTATLDDVYAATCPSITRTEPS</sequence>
<name>A0ABQ4IMB5_9ACTN</name>
<comment type="caution">
    <text evidence="1">The sequence shown here is derived from an EMBL/GenBank/DDBJ whole genome shotgun (WGS) entry which is preliminary data.</text>
</comment>
<reference evidence="1 2" key="1">
    <citation type="submission" date="2021-01" db="EMBL/GenBank/DDBJ databases">
        <title>Whole genome shotgun sequence of Verrucosispora gifhornensis NBRC 16317.</title>
        <authorList>
            <person name="Komaki H."/>
            <person name="Tamura T."/>
        </authorList>
    </citation>
    <scope>NUCLEOTIDE SEQUENCE [LARGE SCALE GENOMIC DNA]</scope>
    <source>
        <strain evidence="1 2">NBRC 16317</strain>
    </source>
</reference>
<dbReference type="Proteomes" id="UP000647860">
    <property type="component" value="Unassembled WGS sequence"/>
</dbReference>
<dbReference type="RefSeq" id="WP_239089215.1">
    <property type="nucleotide sequence ID" value="NZ_BAAAGZ010000084.1"/>
</dbReference>
<dbReference type="Gene3D" id="3.40.50.300">
    <property type="entry name" value="P-loop containing nucleotide triphosphate hydrolases"/>
    <property type="match status" value="1"/>
</dbReference>
<dbReference type="InterPro" id="IPR027417">
    <property type="entry name" value="P-loop_NTPase"/>
</dbReference>
<dbReference type="EMBL" id="BOPA01000061">
    <property type="protein sequence ID" value="GIJ19049.1"/>
    <property type="molecule type" value="Genomic_DNA"/>
</dbReference>
<evidence type="ECO:0000313" key="2">
    <source>
        <dbReference type="Proteomes" id="UP000647860"/>
    </source>
</evidence>
<accession>A0ABQ4IMB5</accession>
<keyword evidence="2" id="KW-1185">Reference proteome</keyword>
<proteinExistence type="predicted"/>